<dbReference type="InterPro" id="IPR036163">
    <property type="entry name" value="HMA_dom_sf"/>
</dbReference>
<accession>A0A2T0XJT8</accession>
<proteinExistence type="predicted"/>
<sequence>MKFNVTDMTCGHCVKSITEAIHAVAPDALVLCDLSTKLVQVDGEYLPQDIENAIKDAGFHSQAS</sequence>
<dbReference type="InterPro" id="IPR006121">
    <property type="entry name" value="HMA_dom"/>
</dbReference>
<dbReference type="GO" id="GO:0046872">
    <property type="term" value="F:metal ion binding"/>
    <property type="evidence" value="ECO:0007669"/>
    <property type="project" value="InterPro"/>
</dbReference>
<dbReference type="EMBL" id="PVTV01000011">
    <property type="protein sequence ID" value="PRY99181.1"/>
    <property type="molecule type" value="Genomic_DNA"/>
</dbReference>
<comment type="caution">
    <text evidence="2">The sequence shown here is derived from an EMBL/GenBank/DDBJ whole genome shotgun (WGS) entry which is preliminary data.</text>
</comment>
<dbReference type="AlphaFoldDB" id="A0A2T0XJT8"/>
<dbReference type="CDD" id="cd00371">
    <property type="entry name" value="HMA"/>
    <property type="match status" value="1"/>
</dbReference>
<evidence type="ECO:0000313" key="3">
    <source>
        <dbReference type="Proteomes" id="UP000238308"/>
    </source>
</evidence>
<keyword evidence="3" id="KW-1185">Reference proteome</keyword>
<feature type="domain" description="HMA" evidence="1">
    <location>
        <begin position="1"/>
        <end position="62"/>
    </location>
</feature>
<reference evidence="2 3" key="1">
    <citation type="submission" date="2018-03" db="EMBL/GenBank/DDBJ databases">
        <title>Genomic Encyclopedia of Type Strains, Phase III (KMG-III): the genomes of soil and plant-associated and newly described type strains.</title>
        <authorList>
            <person name="Whitman W."/>
        </authorList>
    </citation>
    <scope>NUCLEOTIDE SEQUENCE [LARGE SCALE GENOMIC DNA]</scope>
    <source>
        <strain evidence="2 3">MWH-P2sevCIIIb</strain>
    </source>
</reference>
<gene>
    <name evidence="2" type="ORF">BCM14_0623</name>
</gene>
<evidence type="ECO:0000259" key="1">
    <source>
        <dbReference type="PROSITE" id="PS50846"/>
    </source>
</evidence>
<protein>
    <submittedName>
        <fullName evidence="2">Copper chaperone</fullName>
    </submittedName>
</protein>
<dbReference type="PROSITE" id="PS50846">
    <property type="entry name" value="HMA_2"/>
    <property type="match status" value="1"/>
</dbReference>
<dbReference type="Gene3D" id="3.30.70.100">
    <property type="match status" value="1"/>
</dbReference>
<organism evidence="2 3">
    <name type="scientific">Jezberella montanilacus</name>
    <dbReference type="NCBI Taxonomy" id="323426"/>
    <lineage>
        <taxon>Bacteria</taxon>
        <taxon>Pseudomonadati</taxon>
        <taxon>Pseudomonadota</taxon>
        <taxon>Betaproteobacteria</taxon>
        <taxon>Burkholderiales</taxon>
        <taxon>Alcaligenaceae</taxon>
        <taxon>Jezberella</taxon>
    </lineage>
</organism>
<dbReference type="Pfam" id="PF00403">
    <property type="entry name" value="HMA"/>
    <property type="match status" value="1"/>
</dbReference>
<name>A0A2T0XJT8_9BURK</name>
<dbReference type="Proteomes" id="UP000238308">
    <property type="component" value="Unassembled WGS sequence"/>
</dbReference>
<evidence type="ECO:0000313" key="2">
    <source>
        <dbReference type="EMBL" id="PRY99181.1"/>
    </source>
</evidence>
<dbReference type="SUPFAM" id="SSF55008">
    <property type="entry name" value="HMA, heavy metal-associated domain"/>
    <property type="match status" value="1"/>
</dbReference>